<keyword evidence="6 11" id="KW-0798">TonB box</keyword>
<keyword evidence="8 15" id="KW-0675">Receptor</keyword>
<dbReference type="InterPro" id="IPR012910">
    <property type="entry name" value="Plug_dom"/>
</dbReference>
<comment type="subcellular location">
    <subcellularLocation>
        <location evidence="1 10">Cell outer membrane</location>
        <topology evidence="1 10">Multi-pass membrane protein</topology>
    </subcellularLocation>
</comment>
<keyword evidence="9 10" id="KW-0998">Cell outer membrane</keyword>
<evidence type="ECO:0000313" key="15">
    <source>
        <dbReference type="EMBL" id="MBC2776639.1"/>
    </source>
</evidence>
<evidence type="ECO:0000256" key="11">
    <source>
        <dbReference type="RuleBase" id="RU003357"/>
    </source>
</evidence>
<dbReference type="Pfam" id="PF07715">
    <property type="entry name" value="Plug"/>
    <property type="match status" value="1"/>
</dbReference>
<keyword evidence="3 10" id="KW-1134">Transmembrane beta strand</keyword>
<evidence type="ECO:0000256" key="9">
    <source>
        <dbReference type="ARBA" id="ARBA00023237"/>
    </source>
</evidence>
<keyword evidence="4 10" id="KW-0812">Transmembrane</keyword>
<feature type="chain" id="PRO_5032559396" evidence="12">
    <location>
        <begin position="26"/>
        <end position="660"/>
    </location>
</feature>
<dbReference type="InterPro" id="IPR000531">
    <property type="entry name" value="Beta-barrel_TonB"/>
</dbReference>
<dbReference type="Pfam" id="PF00593">
    <property type="entry name" value="TonB_dep_Rec_b-barrel"/>
    <property type="match status" value="1"/>
</dbReference>
<evidence type="ECO:0000256" key="7">
    <source>
        <dbReference type="ARBA" id="ARBA00023136"/>
    </source>
</evidence>
<feature type="signal peptide" evidence="12">
    <location>
        <begin position="1"/>
        <end position="25"/>
    </location>
</feature>
<dbReference type="GO" id="GO:0044718">
    <property type="term" value="P:siderophore transmembrane transport"/>
    <property type="evidence" value="ECO:0007669"/>
    <property type="project" value="TreeGrafter"/>
</dbReference>
<dbReference type="EMBL" id="JACJVJ010000001">
    <property type="protein sequence ID" value="MBC2776639.1"/>
    <property type="molecule type" value="Genomic_DNA"/>
</dbReference>
<dbReference type="SUPFAM" id="SSF56935">
    <property type="entry name" value="Porins"/>
    <property type="match status" value="1"/>
</dbReference>
<evidence type="ECO:0000256" key="4">
    <source>
        <dbReference type="ARBA" id="ARBA00022692"/>
    </source>
</evidence>
<dbReference type="InterPro" id="IPR037066">
    <property type="entry name" value="Plug_dom_sf"/>
</dbReference>
<dbReference type="GO" id="GO:0015344">
    <property type="term" value="F:siderophore uptake transmembrane transporter activity"/>
    <property type="evidence" value="ECO:0007669"/>
    <property type="project" value="TreeGrafter"/>
</dbReference>
<feature type="domain" description="TonB-dependent receptor plug" evidence="14">
    <location>
        <begin position="47"/>
        <end position="155"/>
    </location>
</feature>
<evidence type="ECO:0000259" key="13">
    <source>
        <dbReference type="Pfam" id="PF00593"/>
    </source>
</evidence>
<evidence type="ECO:0000256" key="5">
    <source>
        <dbReference type="ARBA" id="ARBA00022729"/>
    </source>
</evidence>
<keyword evidence="16" id="KW-1185">Reference proteome</keyword>
<dbReference type="Gene3D" id="2.170.130.10">
    <property type="entry name" value="TonB-dependent receptor, plug domain"/>
    <property type="match status" value="1"/>
</dbReference>
<dbReference type="PANTHER" id="PTHR30069">
    <property type="entry name" value="TONB-DEPENDENT OUTER MEMBRANE RECEPTOR"/>
    <property type="match status" value="1"/>
</dbReference>
<comment type="similarity">
    <text evidence="10 11">Belongs to the TonB-dependent receptor family.</text>
</comment>
<feature type="domain" description="TonB-dependent receptor-like beta-barrel" evidence="13">
    <location>
        <begin position="218"/>
        <end position="618"/>
    </location>
</feature>
<evidence type="ECO:0000256" key="12">
    <source>
        <dbReference type="SAM" id="SignalP"/>
    </source>
</evidence>
<dbReference type="PROSITE" id="PS52016">
    <property type="entry name" value="TONB_DEPENDENT_REC_3"/>
    <property type="match status" value="1"/>
</dbReference>
<reference evidence="15 16" key="1">
    <citation type="submission" date="2020-08" db="EMBL/GenBank/DDBJ databases">
        <title>Draft genome sequence of Parasphingopyxis sp. GrpM-11.</title>
        <authorList>
            <person name="Oh J."/>
            <person name="Roh D.-H."/>
        </authorList>
    </citation>
    <scope>NUCLEOTIDE SEQUENCE [LARGE SCALE GENOMIC DNA]</scope>
    <source>
        <strain evidence="15 16">GrpM-11</strain>
    </source>
</reference>
<comment type="caution">
    <text evidence="15">The sequence shown here is derived from an EMBL/GenBank/DDBJ whole genome shotgun (WGS) entry which is preliminary data.</text>
</comment>
<dbReference type="GO" id="GO:0009279">
    <property type="term" value="C:cell outer membrane"/>
    <property type="evidence" value="ECO:0007669"/>
    <property type="project" value="UniProtKB-SubCell"/>
</dbReference>
<evidence type="ECO:0000256" key="10">
    <source>
        <dbReference type="PROSITE-ProRule" id="PRU01360"/>
    </source>
</evidence>
<dbReference type="InterPro" id="IPR036942">
    <property type="entry name" value="Beta-barrel_TonB_sf"/>
</dbReference>
<evidence type="ECO:0000313" key="16">
    <source>
        <dbReference type="Proteomes" id="UP000564378"/>
    </source>
</evidence>
<keyword evidence="5 12" id="KW-0732">Signal</keyword>
<dbReference type="PANTHER" id="PTHR30069:SF29">
    <property type="entry name" value="HEMOGLOBIN AND HEMOGLOBIN-HAPTOGLOBIN-BINDING PROTEIN 1-RELATED"/>
    <property type="match status" value="1"/>
</dbReference>
<organism evidence="15 16">
    <name type="scientific">Parasphingopyxis marina</name>
    <dbReference type="NCBI Taxonomy" id="2761622"/>
    <lineage>
        <taxon>Bacteria</taxon>
        <taxon>Pseudomonadati</taxon>
        <taxon>Pseudomonadota</taxon>
        <taxon>Alphaproteobacteria</taxon>
        <taxon>Sphingomonadales</taxon>
        <taxon>Sphingomonadaceae</taxon>
        <taxon>Parasphingopyxis</taxon>
    </lineage>
</organism>
<dbReference type="Gene3D" id="2.40.170.20">
    <property type="entry name" value="TonB-dependent receptor, beta-barrel domain"/>
    <property type="match status" value="1"/>
</dbReference>
<keyword evidence="7 10" id="KW-0472">Membrane</keyword>
<dbReference type="Proteomes" id="UP000564378">
    <property type="component" value="Unassembled WGS sequence"/>
</dbReference>
<name>A0A842HWI1_9SPHN</name>
<sequence length="660" mass="71469">MTKSTTLLGSASALAALFVQTPAWAEDAHPDILVTGERLREAADTIAETPGGADLVTAEDYENRAAVSLRDALAFTPGIYAQPRFGQEVRLSIRGSGISRGFHMRGLTLLQDGIPLNLADDNGDFQELDPTILEHIAVYRGGNALRFGGSTLGGAINGVTPTGRTAPGIGLRLDGGSFNTIRGVASYGYADERGDAWVAVAADHSDGERDHATRDAIRFNGNIGYRLSEGVETRFYASAQSLRQELPGALALADALNAPRSGNFVNDQARDIDSLRLQNRTSFDFTDGSLEIGAFLNTKQLYHPIFQVVDQTSNDYGAFARVHWASGPFALTVGGDARFGAVDSRRWVNIDGGRGAATFRADQDAQTLSLYGEARFSITPSLTIIAGGIYSHGEREQIQTFPATALGAADFDEFSPKMGLLFEPVEGVQIYANANRSHEFPGFIELAQIASFVPLDPQTAWTFEIGTRGRIGIAGWDVSIYRADLDNELLQFTVGPDIPASTFNADDTIHRGIEAGLDLDFAPWARLRQIYQYTDFRFDGNALYGDNRLPVIPKHLYRAELRLGTESLNVAPAMEWVPDGAWADYANVQRVDGYAMIGLTAAAGIAGKVSLFLDVRNLTNAHGVGDISAVIDTRALLPFQQAIFYPIERRSVFGGVRARF</sequence>
<evidence type="ECO:0000256" key="1">
    <source>
        <dbReference type="ARBA" id="ARBA00004571"/>
    </source>
</evidence>
<keyword evidence="2 10" id="KW-0813">Transport</keyword>
<evidence type="ECO:0000256" key="6">
    <source>
        <dbReference type="ARBA" id="ARBA00023077"/>
    </source>
</evidence>
<dbReference type="AlphaFoldDB" id="A0A842HWI1"/>
<dbReference type="RefSeq" id="WP_185799907.1">
    <property type="nucleotide sequence ID" value="NZ_JACJVJ010000001.1"/>
</dbReference>
<dbReference type="CDD" id="cd01347">
    <property type="entry name" value="ligand_gated_channel"/>
    <property type="match status" value="1"/>
</dbReference>
<evidence type="ECO:0000256" key="3">
    <source>
        <dbReference type="ARBA" id="ARBA00022452"/>
    </source>
</evidence>
<evidence type="ECO:0000259" key="14">
    <source>
        <dbReference type="Pfam" id="PF07715"/>
    </source>
</evidence>
<protein>
    <submittedName>
        <fullName evidence="15">TonB-dependent receptor</fullName>
    </submittedName>
</protein>
<accession>A0A842HWI1</accession>
<dbReference type="InterPro" id="IPR039426">
    <property type="entry name" value="TonB-dep_rcpt-like"/>
</dbReference>
<evidence type="ECO:0000256" key="8">
    <source>
        <dbReference type="ARBA" id="ARBA00023170"/>
    </source>
</evidence>
<proteinExistence type="inferred from homology"/>
<evidence type="ECO:0000256" key="2">
    <source>
        <dbReference type="ARBA" id="ARBA00022448"/>
    </source>
</evidence>
<gene>
    <name evidence="15" type="ORF">H6P80_03295</name>
</gene>